<sequence>MAEIDHIVIGARTLAEGAAYIEAHLGVKPGPGGTHEGVGTHNLLLGLGRNSYLEVIAPDPAQPEPPHPRPFDLDSPSVRTMLDAEPRLLAWVARTPVLDAVVTRLGAHHAGEIRAMKRGKLSWRMAMPPQNQDMSNLIPALIQWDDGKGAAPRLADSGVRLVALEAEHPEVDAVRLALAGRGLDEAIRLRRSPHARLVARFTRADGTEAVLASA</sequence>
<accession>A0A317FBM6</accession>
<name>A0A317FBM6_9PROT</name>
<dbReference type="Proteomes" id="UP000245765">
    <property type="component" value="Unassembled WGS sequence"/>
</dbReference>
<evidence type="ECO:0000313" key="2">
    <source>
        <dbReference type="EMBL" id="PWS36504.1"/>
    </source>
</evidence>
<dbReference type="Gene3D" id="3.10.180.10">
    <property type="entry name" value="2,3-Dihydroxybiphenyl 1,2-Dioxygenase, domain 1"/>
    <property type="match status" value="1"/>
</dbReference>
<dbReference type="RefSeq" id="WP_109871297.1">
    <property type="nucleotide sequence ID" value="NZ_QGNA01000003.1"/>
</dbReference>
<dbReference type="InterPro" id="IPR029068">
    <property type="entry name" value="Glyas_Bleomycin-R_OHBP_Dase"/>
</dbReference>
<protein>
    <recommendedName>
        <fullName evidence="1">Glyoxalase-like domain-containing protein</fullName>
    </recommendedName>
</protein>
<feature type="domain" description="Glyoxalase-like" evidence="1">
    <location>
        <begin position="4"/>
        <end position="179"/>
    </location>
</feature>
<dbReference type="Pfam" id="PF13468">
    <property type="entry name" value="Glyoxalase_3"/>
    <property type="match status" value="1"/>
</dbReference>
<keyword evidence="3" id="KW-1185">Reference proteome</keyword>
<evidence type="ECO:0000259" key="1">
    <source>
        <dbReference type="Pfam" id="PF13468"/>
    </source>
</evidence>
<dbReference type="AlphaFoldDB" id="A0A317FBM6"/>
<dbReference type="InterPro" id="IPR025870">
    <property type="entry name" value="Glyoxalase-like_dom"/>
</dbReference>
<dbReference type="OrthoDB" id="8451710at2"/>
<gene>
    <name evidence="2" type="ORF">DFH01_15255</name>
</gene>
<proteinExistence type="predicted"/>
<dbReference type="EMBL" id="QGNA01000003">
    <property type="protein sequence ID" value="PWS36504.1"/>
    <property type="molecule type" value="Genomic_DNA"/>
</dbReference>
<comment type="caution">
    <text evidence="2">The sequence shown here is derived from an EMBL/GenBank/DDBJ whole genome shotgun (WGS) entry which is preliminary data.</text>
</comment>
<organism evidence="2 3">
    <name type="scientific">Falsiroseomonas bella</name>
    <dbReference type="NCBI Taxonomy" id="2184016"/>
    <lineage>
        <taxon>Bacteria</taxon>
        <taxon>Pseudomonadati</taxon>
        <taxon>Pseudomonadota</taxon>
        <taxon>Alphaproteobacteria</taxon>
        <taxon>Acetobacterales</taxon>
        <taxon>Roseomonadaceae</taxon>
        <taxon>Falsiroseomonas</taxon>
    </lineage>
</organism>
<reference evidence="3" key="1">
    <citation type="submission" date="2018-05" db="EMBL/GenBank/DDBJ databases">
        <authorList>
            <person name="Du Z."/>
            <person name="Wang X."/>
        </authorList>
    </citation>
    <scope>NUCLEOTIDE SEQUENCE [LARGE SCALE GENOMIC DNA]</scope>
    <source>
        <strain evidence="3">CQN31</strain>
    </source>
</reference>
<evidence type="ECO:0000313" key="3">
    <source>
        <dbReference type="Proteomes" id="UP000245765"/>
    </source>
</evidence>